<dbReference type="EMBL" id="VSSQ01145960">
    <property type="protein sequence ID" value="MPN64708.1"/>
    <property type="molecule type" value="Genomic_DNA"/>
</dbReference>
<evidence type="ECO:0000313" key="2">
    <source>
        <dbReference type="EMBL" id="MPN64708.1"/>
    </source>
</evidence>
<organism evidence="2">
    <name type="scientific">bioreactor metagenome</name>
    <dbReference type="NCBI Taxonomy" id="1076179"/>
    <lineage>
        <taxon>unclassified sequences</taxon>
        <taxon>metagenomes</taxon>
        <taxon>ecological metagenomes</taxon>
    </lineage>
</organism>
<comment type="caution">
    <text evidence="2">The sequence shown here is derived from an EMBL/GenBank/DDBJ whole genome shotgun (WGS) entry which is preliminary data.</text>
</comment>
<name>A0A645JM25_9ZZZZ</name>
<evidence type="ECO:0000256" key="1">
    <source>
        <dbReference type="SAM" id="Phobius"/>
    </source>
</evidence>
<proteinExistence type="predicted"/>
<accession>A0A645JM25</accession>
<feature type="transmembrane region" description="Helical" evidence="1">
    <location>
        <begin position="12"/>
        <end position="33"/>
    </location>
</feature>
<dbReference type="AlphaFoldDB" id="A0A645JM25"/>
<protein>
    <submittedName>
        <fullName evidence="2">Uncharacterized protein</fullName>
    </submittedName>
</protein>
<keyword evidence="1" id="KW-0812">Transmembrane</keyword>
<sequence length="61" mass="6542">MPKSPKTMDGVPFSMSMEFLTVLVNGVSLAYSARKMPVIMPKGKAITMDPTMSFSVPTMAG</sequence>
<gene>
    <name evidence="2" type="ORF">SDC9_212484</name>
</gene>
<keyword evidence="1" id="KW-0472">Membrane</keyword>
<keyword evidence="1" id="KW-1133">Transmembrane helix</keyword>
<reference evidence="2" key="1">
    <citation type="submission" date="2019-08" db="EMBL/GenBank/DDBJ databases">
        <authorList>
            <person name="Kucharzyk K."/>
            <person name="Murdoch R.W."/>
            <person name="Higgins S."/>
            <person name="Loffler F."/>
        </authorList>
    </citation>
    <scope>NUCLEOTIDE SEQUENCE</scope>
</reference>